<dbReference type="Proteomes" id="UP000248188">
    <property type="component" value="Unassembled WGS sequence"/>
</dbReference>
<proteinExistence type="predicted"/>
<evidence type="ECO:0000313" key="2">
    <source>
        <dbReference type="EMBL" id="PUA43453.1"/>
    </source>
</evidence>
<protein>
    <submittedName>
        <fullName evidence="2">Phage tail protein</fullName>
    </submittedName>
</protein>
<dbReference type="RefSeq" id="WP_108545658.1">
    <property type="nucleotide sequence ID" value="NZ_JBIVAG010000001.1"/>
</dbReference>
<dbReference type="EMBL" id="PYJM01000005">
    <property type="protein sequence ID" value="PUA43453.1"/>
    <property type="molecule type" value="Genomic_DNA"/>
</dbReference>
<evidence type="ECO:0000256" key="1">
    <source>
        <dbReference type="SAM" id="MobiDB-lite"/>
    </source>
</evidence>
<dbReference type="Proteomes" id="UP000244178">
    <property type="component" value="Unassembled WGS sequence"/>
</dbReference>
<comment type="caution">
    <text evidence="2">The sequence shown here is derived from an EMBL/GenBank/DDBJ whole genome shotgun (WGS) entry which is preliminary data.</text>
</comment>
<evidence type="ECO:0000313" key="4">
    <source>
        <dbReference type="Proteomes" id="UP000244178"/>
    </source>
</evidence>
<dbReference type="EMBL" id="QJRN01000012">
    <property type="protein sequence ID" value="PYC33863.1"/>
    <property type="molecule type" value="Genomic_DNA"/>
</dbReference>
<organism evidence="2 4">
    <name type="scientific">Pseudomonas protegens</name>
    <dbReference type="NCBI Taxonomy" id="380021"/>
    <lineage>
        <taxon>Bacteria</taxon>
        <taxon>Pseudomonadati</taxon>
        <taxon>Pseudomonadota</taxon>
        <taxon>Gammaproteobacteria</taxon>
        <taxon>Pseudomonadales</taxon>
        <taxon>Pseudomonadaceae</taxon>
        <taxon>Pseudomonas</taxon>
    </lineage>
</organism>
<dbReference type="InterPro" id="IPR024410">
    <property type="entry name" value="Phage_TAC_12"/>
</dbReference>
<feature type="compositionally biased region" description="Low complexity" evidence="1">
    <location>
        <begin position="123"/>
        <end position="138"/>
    </location>
</feature>
<gene>
    <name evidence="2" type="ORF">C5U62_22770</name>
    <name evidence="3" type="ORF">DMX08_19370</name>
</gene>
<name>A0A2T6GH13_9PSED</name>
<dbReference type="Pfam" id="PF16459">
    <property type="entry name" value="Phage_TAC_13"/>
    <property type="match status" value="1"/>
</dbReference>
<evidence type="ECO:0000313" key="3">
    <source>
        <dbReference type="EMBL" id="PYC33863.1"/>
    </source>
</evidence>
<accession>A0A2T6GH13</accession>
<evidence type="ECO:0000313" key="5">
    <source>
        <dbReference type="Proteomes" id="UP000248188"/>
    </source>
</evidence>
<sequence>MELSIASLAAAGAFAPPPVKKEITWHSNGKPQTATVYVAHESFISVTQLWDAQHQGADITAQRIASCIVDKDGKPVFSLADVMGNPQTGHGPLCAELAIVLLAAIGEVNSVKEVALEKKSSPRKSSGTSSSSQASAGARSRKPSKT</sequence>
<dbReference type="AlphaFoldDB" id="A0A2T6GH13"/>
<reference evidence="3 5" key="2">
    <citation type="submission" date="2018-06" db="EMBL/GenBank/DDBJ databases">
        <title>Pseudomonas diversity within urban Lake Michigan freshwaters.</title>
        <authorList>
            <person name="Batrich M."/>
            <person name="Hatzopoulos T."/>
            <person name="Putonti C."/>
        </authorList>
    </citation>
    <scope>NUCLEOTIDE SEQUENCE [LARGE SCALE GENOMIC DNA]</scope>
    <source>
        <strain evidence="3 5">MB-090624</strain>
    </source>
</reference>
<feature type="region of interest" description="Disordered" evidence="1">
    <location>
        <begin position="115"/>
        <end position="146"/>
    </location>
</feature>
<reference evidence="2 4" key="1">
    <citation type="submission" date="2018-03" db="EMBL/GenBank/DDBJ databases">
        <title>Draft genome sequence of the plant growth promoting rhizobacterium Pseudomonas protegens strain BNJ-SS-45 isolated from wheat (Triticum aestivum) rhizosphere.</title>
        <authorList>
            <person name="Bajpai A."/>
            <person name="Shende K."/>
            <person name="Meena N."/>
            <person name="Upadhyayula S.R."/>
            <person name="Suravajhala P."/>
            <person name="Medicherla K.M."/>
            <person name="Johri B.N."/>
        </authorList>
    </citation>
    <scope>NUCLEOTIDE SEQUENCE [LARGE SCALE GENOMIC DNA]</scope>
    <source>
        <strain evidence="2 4">BNJ-SS-45</strain>
    </source>
</reference>